<dbReference type="PROSITE" id="PS00875">
    <property type="entry name" value="T2SP_D"/>
    <property type="match status" value="1"/>
</dbReference>
<gene>
    <name evidence="9" type="primary">sctC</name>
    <name evidence="14" type="ORF">ATB53_10000</name>
</gene>
<evidence type="ECO:0000256" key="8">
    <source>
        <dbReference type="ARBA" id="ARBA00023237"/>
    </source>
</evidence>
<dbReference type="InterPro" id="IPR003522">
    <property type="entry name" value="T3SS_OM_pore_YscC"/>
</dbReference>
<dbReference type="Gene3D" id="3.55.50.30">
    <property type="match status" value="1"/>
</dbReference>
<evidence type="ECO:0000256" key="9">
    <source>
        <dbReference type="HAMAP-Rule" id="MF_02219"/>
    </source>
</evidence>
<evidence type="ECO:0000256" key="3">
    <source>
        <dbReference type="ARBA" id="ARBA00022448"/>
    </source>
</evidence>
<keyword evidence="7 9" id="KW-0472">Membrane</keyword>
<dbReference type="InterPro" id="IPR038591">
    <property type="entry name" value="NolW-like_sf"/>
</dbReference>
<evidence type="ECO:0000256" key="6">
    <source>
        <dbReference type="ARBA" id="ARBA00023010"/>
    </source>
</evidence>
<comment type="function">
    <text evidence="9">Component of the type III secretion system (T3SS), also called injectisome, which is used to inject bacterial effector proteins into eukaryotic host cells. Forms a ring-shaped multimeric structure with an apparent central pore in the outer membrane.</text>
</comment>
<feature type="domain" description="NolW-like" evidence="13">
    <location>
        <begin position="186"/>
        <end position="371"/>
    </location>
</feature>
<accession>A0A109HQ28</accession>
<dbReference type="AlphaFoldDB" id="A0A109HQ28"/>
<dbReference type="HAMAP" id="MF_02219">
    <property type="entry name" value="Type_III_secretin"/>
    <property type="match status" value="1"/>
</dbReference>
<reference evidence="14 15" key="1">
    <citation type="submission" date="2015-11" db="EMBL/GenBank/DDBJ databases">
        <title>Long Read and Single Molecule DNA Sequencing Simplifies Genome Assembly and TAL Effector Gene Analysis of Xanthomonas translucens.</title>
        <authorList>
            <person name="Peng Z."/>
            <person name="Hu Y."/>
            <person name="Xie J."/>
            <person name="Potnis N."/>
            <person name="Akhunova A."/>
            <person name="Jones J."/>
            <person name="Liu Z."/>
            <person name="White F."/>
            <person name="Liu S."/>
        </authorList>
    </citation>
    <scope>NUCLEOTIDE SEQUENCE [LARGE SCALE GENOMIC DNA]</scope>
    <source>
        <strain evidence="14 15">B1</strain>
    </source>
</reference>
<evidence type="ECO:0000256" key="1">
    <source>
        <dbReference type="ARBA" id="ARBA00004442"/>
    </source>
</evidence>
<dbReference type="InterPro" id="IPR050810">
    <property type="entry name" value="Bact_Secretion_Sys_Channel"/>
</dbReference>
<evidence type="ECO:0000256" key="2">
    <source>
        <dbReference type="ARBA" id="ARBA00007032"/>
    </source>
</evidence>
<keyword evidence="5 9" id="KW-0653">Protein transport</keyword>
<evidence type="ECO:0000313" key="15">
    <source>
        <dbReference type="Proteomes" id="UP000055854"/>
    </source>
</evidence>
<comment type="subunit">
    <text evidence="9">The core secretion machinery of the T3SS is composed of approximately 20 different proteins, including cytoplasmic components, a base, an export apparatus and a needle. This subunit is part of the base, which anchors the injectisome in the bacterial cell envelope. Forms a stable homooligomeric complex.</text>
</comment>
<feature type="region of interest" description="Disordered" evidence="11">
    <location>
        <begin position="255"/>
        <end position="274"/>
    </location>
</feature>
<name>A0A109HQ28_XANCT</name>
<dbReference type="InterPro" id="IPR004846">
    <property type="entry name" value="T2SS/T3SS_dom"/>
</dbReference>
<dbReference type="Gene3D" id="3.30.1370.120">
    <property type="match status" value="2"/>
</dbReference>
<sequence precursor="true">MKQQRSRSSAVPRACLTVALAIAVHAAAAPATAAEVPWHRGNFQYVVENKDLKDVLRDFASSQGVMTWISPEVSGTVSGKFATPPQKFLDTLASSYGFVWYYDGTVLRVWGGNEVTSATLTLSAATTDQVKSALERMSVADRRFPIRYDDKARTLLISGPPGYVETVSAVVRSVDHSSALHDGTEMRVFPLHYARAADRTVQMDGQSVQIPGMVTLLRGMYTHAAQSSSGLPFSTGLIERALANKERLRSLEESINNRTRSDPGDGASGVGLPNNWFGLGGAQAPVRPPLPSGGPAADTTAAPAPAGADYGVGAGAGAGAAARSAEQGAGGSSDLPFIQADPRVNAVVIRDRPERMAGYAALIQQLDSRPQLLQIDATIIEVQDGALRDLGVDWRLHNRHLDLQNGDAKGAALGYRAPGANPGLGDSADGLTPGGGMLTAVLGDAGRFLMTRVSALEQSNRAKIVSTPKVATLDNVEAIMDQRQRFFVRVAGYQSADLYGLSAGVSLRVLPTVIPDSEAKQIRLDVHIEDGQLTSKTVDQIPVISSSQINTEAFVNDGESLLIAGYESNDDENNVTGVPGLSKVPVLGRLFQHRSKQRSSVQRLFLLTPHVVSP</sequence>
<dbReference type="GO" id="GO:0030254">
    <property type="term" value="P:protein secretion by the type III secretion system"/>
    <property type="evidence" value="ECO:0007669"/>
    <property type="project" value="UniProtKB-UniRule"/>
</dbReference>
<comment type="caution">
    <text evidence="14">The sequence shown here is derived from an EMBL/GenBank/DDBJ whole genome shotgun (WGS) entry which is preliminary data.</text>
</comment>
<evidence type="ECO:0000259" key="13">
    <source>
        <dbReference type="Pfam" id="PF03958"/>
    </source>
</evidence>
<evidence type="ECO:0000313" key="14">
    <source>
        <dbReference type="EMBL" id="KWV16274.1"/>
    </source>
</evidence>
<keyword evidence="4 9" id="KW-0732">Signal</keyword>
<dbReference type="RefSeq" id="WP_060747807.1">
    <property type="nucleotide sequence ID" value="NZ_LNTA01000033.1"/>
</dbReference>
<feature type="chain" id="PRO_5026403092" description="Type 3 secretion system secretin" evidence="9">
    <location>
        <begin position="34"/>
        <end position="614"/>
    </location>
</feature>
<evidence type="ECO:0000259" key="12">
    <source>
        <dbReference type="Pfam" id="PF00263"/>
    </source>
</evidence>
<dbReference type="OrthoDB" id="9779724at2"/>
<dbReference type="GO" id="GO:0015627">
    <property type="term" value="C:type II protein secretion system complex"/>
    <property type="evidence" value="ECO:0007669"/>
    <property type="project" value="TreeGrafter"/>
</dbReference>
<keyword evidence="6 9" id="KW-0811">Translocation</keyword>
<dbReference type="InterPro" id="IPR005644">
    <property type="entry name" value="NolW-like"/>
</dbReference>
<dbReference type="GO" id="GO:0030257">
    <property type="term" value="C:type III protein secretion system complex"/>
    <property type="evidence" value="ECO:0007669"/>
    <property type="project" value="UniProtKB-UniRule"/>
</dbReference>
<dbReference type="Proteomes" id="UP000055854">
    <property type="component" value="Unassembled WGS sequence"/>
</dbReference>
<dbReference type="InterPro" id="IPR004845">
    <property type="entry name" value="T2SS_GspD_CS"/>
</dbReference>
<feature type="domain" description="NolW-like" evidence="13">
    <location>
        <begin position="118"/>
        <end position="175"/>
    </location>
</feature>
<dbReference type="Pfam" id="PF00263">
    <property type="entry name" value="Secretin"/>
    <property type="match status" value="1"/>
</dbReference>
<feature type="signal peptide" evidence="9">
    <location>
        <begin position="1"/>
        <end position="33"/>
    </location>
</feature>
<feature type="domain" description="Type II/III secretion system secretin-like" evidence="12">
    <location>
        <begin position="455"/>
        <end position="612"/>
    </location>
</feature>
<feature type="region of interest" description="Disordered" evidence="11">
    <location>
        <begin position="281"/>
        <end position="304"/>
    </location>
</feature>
<evidence type="ECO:0000256" key="5">
    <source>
        <dbReference type="ARBA" id="ARBA00022927"/>
    </source>
</evidence>
<keyword evidence="8 9" id="KW-0998">Cell outer membrane</keyword>
<dbReference type="GO" id="GO:0009279">
    <property type="term" value="C:cell outer membrane"/>
    <property type="evidence" value="ECO:0007669"/>
    <property type="project" value="UniProtKB-SubCell"/>
</dbReference>
<feature type="compositionally biased region" description="Low complexity" evidence="11">
    <location>
        <begin position="293"/>
        <end position="304"/>
    </location>
</feature>
<proteinExistence type="inferred from homology"/>
<dbReference type="PANTHER" id="PTHR30332:SF5">
    <property type="entry name" value="SPI-1 TYPE 3 SECRETION SYSTEM SECRETIN"/>
    <property type="match status" value="1"/>
</dbReference>
<protein>
    <recommendedName>
        <fullName evidence="9">Type 3 secretion system secretin</fullName>
        <shortName evidence="9">T3SS secretin</shortName>
    </recommendedName>
</protein>
<evidence type="ECO:0000256" key="4">
    <source>
        <dbReference type="ARBA" id="ARBA00022729"/>
    </source>
</evidence>
<evidence type="ECO:0000256" key="10">
    <source>
        <dbReference type="RuleBase" id="RU004004"/>
    </source>
</evidence>
<keyword evidence="3 9" id="KW-0813">Transport</keyword>
<comment type="similarity">
    <text evidence="2 9">Belongs to the bacterial secretin family. T3SS SctC subfamily.</text>
</comment>
<comment type="subcellular location">
    <subcellularLocation>
        <location evidence="1 9 10">Cell outer membrane</location>
    </subcellularLocation>
</comment>
<evidence type="ECO:0000256" key="11">
    <source>
        <dbReference type="SAM" id="MobiDB-lite"/>
    </source>
</evidence>
<organism evidence="14 15">
    <name type="scientific">Xanthomonas campestris pv. translucens</name>
    <dbReference type="NCBI Taxonomy" id="343"/>
    <lineage>
        <taxon>Bacteria</taxon>
        <taxon>Pseudomonadati</taxon>
        <taxon>Pseudomonadota</taxon>
        <taxon>Gammaproteobacteria</taxon>
        <taxon>Lysobacterales</taxon>
        <taxon>Lysobacteraceae</taxon>
        <taxon>Xanthomonas</taxon>
        <taxon>Xanthomonas translucens group</taxon>
    </lineage>
</organism>
<dbReference type="PRINTS" id="PR01337">
    <property type="entry name" value="TYPE3OMGPROT"/>
</dbReference>
<dbReference type="Pfam" id="PF03958">
    <property type="entry name" value="Secretin_N"/>
    <property type="match status" value="2"/>
</dbReference>
<dbReference type="PANTHER" id="PTHR30332">
    <property type="entry name" value="PROBABLE GENERAL SECRETION PATHWAY PROTEIN D"/>
    <property type="match status" value="1"/>
</dbReference>
<dbReference type="NCBIfam" id="TIGR02516">
    <property type="entry name" value="type_III_yscC"/>
    <property type="match status" value="1"/>
</dbReference>
<evidence type="ECO:0000256" key="7">
    <source>
        <dbReference type="ARBA" id="ARBA00023136"/>
    </source>
</evidence>
<dbReference type="EMBL" id="LNTA01000033">
    <property type="protein sequence ID" value="KWV16274.1"/>
    <property type="molecule type" value="Genomic_DNA"/>
</dbReference>